<dbReference type="InterPro" id="IPR043519">
    <property type="entry name" value="NT_sf"/>
</dbReference>
<evidence type="ECO:0000256" key="5">
    <source>
        <dbReference type="ARBA" id="ARBA00022723"/>
    </source>
</evidence>
<keyword evidence="3" id="KW-0819">tRNA processing</keyword>
<dbReference type="Pfam" id="PF01743">
    <property type="entry name" value="PolyA_pol"/>
    <property type="match status" value="1"/>
</dbReference>
<sequence length="411" mass="47563">MVSISQYKWFHDPDLKNILSLLNQGNDTSCIVGGAIRDSLMHVAVKDIDIATTILPHTVIKLFSQTNYKSISTGISYGTIKIVLRDKSFDITTLRSDIKTYGRNADVVFTKDWYSDAIRRDFTINALYADQRGEVIDYVGGLNDIKNRTVKFIGNAHHRIQEDYLRILRFFRFFARYGQENIHIDGLIAIKQNKEGLKILSVERIWSEIRKLLEAEYPIHAVIHMHDSGIFKEIFPYIQNFSVNKLSLLVQGEQEFGWSIDPLLRFMALIPLRDKKLVLLIAKKLCLPREIKYFFVSCVSSNMPAHFSTEEIDRLLYINGKEVTIAQLKLFIALNRRDIDDHYRNQIIQIIAAIPDWIRPVFPLTGNDVLKLGISPGKRIGEILSHCEKEWINSSFHLSYQDLIHLLKKWI</sequence>
<dbReference type="Gene3D" id="1.10.3090.10">
    <property type="entry name" value="cca-adding enzyme, domain 2"/>
    <property type="match status" value="1"/>
</dbReference>
<reference evidence="11" key="1">
    <citation type="submission" date="2019-02" db="EMBL/GenBank/DDBJ databases">
        <title>A novel Candidatus Liberibacter species associated with the New Zealand native fuchsia psyllid, Ctenarytaina fuchsiae.</title>
        <authorList>
            <person name="Thompson S.M."/>
            <person name="Jorgensen N."/>
            <person name="David C."/>
            <person name="Bulman S.R."/>
            <person name="Smith G.R."/>
        </authorList>
    </citation>
    <scope>NUCLEOTIDE SEQUENCE</scope>
    <source>
        <strain evidence="11">Oxford</strain>
    </source>
</reference>
<evidence type="ECO:0000256" key="2">
    <source>
        <dbReference type="ARBA" id="ARBA00022679"/>
    </source>
</evidence>
<evidence type="ECO:0000256" key="7">
    <source>
        <dbReference type="ARBA" id="ARBA00022842"/>
    </source>
</evidence>
<keyword evidence="2 8" id="KW-0808">Transferase</keyword>
<comment type="caution">
    <text evidence="11">The sequence shown here is derived from an EMBL/GenBank/DDBJ whole genome shotgun (WGS) entry which is preliminary data.</text>
</comment>
<dbReference type="GO" id="GO:0000166">
    <property type="term" value="F:nucleotide binding"/>
    <property type="evidence" value="ECO:0007669"/>
    <property type="project" value="UniProtKB-KW"/>
</dbReference>
<feature type="domain" description="tRNA nucleotidyltransferase/poly(A) polymerase RNA and SrmB- binding" evidence="10">
    <location>
        <begin position="186"/>
        <end position="239"/>
    </location>
</feature>
<protein>
    <submittedName>
        <fullName evidence="11">CCA tRNA nucleotidyltransferase</fullName>
    </submittedName>
</protein>
<dbReference type="GO" id="GO:0016779">
    <property type="term" value="F:nucleotidyltransferase activity"/>
    <property type="evidence" value="ECO:0007669"/>
    <property type="project" value="UniProtKB-KW"/>
</dbReference>
<accession>A0A937AQU7</accession>
<proteinExistence type="inferred from homology"/>
<dbReference type="EMBL" id="SEOL01000008">
    <property type="protein sequence ID" value="MBL0849246.1"/>
    <property type="molecule type" value="Genomic_DNA"/>
</dbReference>
<evidence type="ECO:0000256" key="3">
    <source>
        <dbReference type="ARBA" id="ARBA00022694"/>
    </source>
</evidence>
<keyword evidence="8" id="KW-0694">RNA-binding</keyword>
<evidence type="ECO:0000259" key="9">
    <source>
        <dbReference type="Pfam" id="PF01743"/>
    </source>
</evidence>
<dbReference type="CDD" id="cd05398">
    <property type="entry name" value="NT_ClassII-CCAase"/>
    <property type="match status" value="1"/>
</dbReference>
<comment type="similarity">
    <text evidence="8">Belongs to the tRNA nucleotidyltransferase/poly(A) polymerase family.</text>
</comment>
<evidence type="ECO:0000259" key="10">
    <source>
        <dbReference type="Pfam" id="PF12627"/>
    </source>
</evidence>
<dbReference type="Gene3D" id="3.30.460.10">
    <property type="entry name" value="Beta Polymerase, domain 2"/>
    <property type="match status" value="1"/>
</dbReference>
<comment type="cofactor">
    <cofactor evidence="1">
        <name>Mg(2+)</name>
        <dbReference type="ChEBI" id="CHEBI:18420"/>
    </cofactor>
</comment>
<keyword evidence="6" id="KW-0547">Nucleotide-binding</keyword>
<evidence type="ECO:0000256" key="8">
    <source>
        <dbReference type="RuleBase" id="RU003953"/>
    </source>
</evidence>
<gene>
    <name evidence="11" type="ORF">EU981_04140</name>
</gene>
<keyword evidence="4" id="KW-0548">Nucleotidyltransferase</keyword>
<evidence type="ECO:0000313" key="11">
    <source>
        <dbReference type="EMBL" id="MBL0849246.1"/>
    </source>
</evidence>
<evidence type="ECO:0000256" key="4">
    <source>
        <dbReference type="ARBA" id="ARBA00022695"/>
    </source>
</evidence>
<dbReference type="InterPro" id="IPR032828">
    <property type="entry name" value="PolyA_RNA-bd"/>
</dbReference>
<dbReference type="InterPro" id="IPR002646">
    <property type="entry name" value="PolA_pol_head_dom"/>
</dbReference>
<dbReference type="GO" id="GO:0000049">
    <property type="term" value="F:tRNA binding"/>
    <property type="evidence" value="ECO:0007669"/>
    <property type="project" value="TreeGrafter"/>
</dbReference>
<keyword evidence="5" id="KW-0479">Metal-binding</keyword>
<dbReference type="AlphaFoldDB" id="A0A937AQU7"/>
<feature type="domain" description="Poly A polymerase head" evidence="9">
    <location>
        <begin position="31"/>
        <end position="150"/>
    </location>
</feature>
<dbReference type="Pfam" id="PF12627">
    <property type="entry name" value="PolyA_pol_RNAbd"/>
    <property type="match status" value="1"/>
</dbReference>
<organism evidence="11 12">
    <name type="scientific">Candidatus Liberibacter ctenarytainae</name>
    <dbReference type="NCBI Taxonomy" id="2020335"/>
    <lineage>
        <taxon>Bacteria</taxon>
        <taxon>Pseudomonadati</taxon>
        <taxon>Pseudomonadota</taxon>
        <taxon>Alphaproteobacteria</taxon>
        <taxon>Hyphomicrobiales</taxon>
        <taxon>Rhizobiaceae</taxon>
        <taxon>Liberibacter</taxon>
    </lineage>
</organism>
<dbReference type="GO" id="GO:0046872">
    <property type="term" value="F:metal ion binding"/>
    <property type="evidence" value="ECO:0007669"/>
    <property type="project" value="UniProtKB-KW"/>
</dbReference>
<dbReference type="InterPro" id="IPR050264">
    <property type="entry name" value="Bact_CCA-adding_enz_type3_sf"/>
</dbReference>
<keyword evidence="7" id="KW-0460">Magnesium</keyword>
<name>A0A937AQU7_9HYPH</name>
<evidence type="ECO:0000256" key="6">
    <source>
        <dbReference type="ARBA" id="ARBA00022741"/>
    </source>
</evidence>
<dbReference type="SUPFAM" id="SSF81891">
    <property type="entry name" value="Poly A polymerase C-terminal region-like"/>
    <property type="match status" value="1"/>
</dbReference>
<dbReference type="PANTHER" id="PTHR46173:SF1">
    <property type="entry name" value="CCA TRNA NUCLEOTIDYLTRANSFERASE 1, MITOCHONDRIAL"/>
    <property type="match status" value="1"/>
</dbReference>
<dbReference type="GO" id="GO:0008033">
    <property type="term" value="P:tRNA processing"/>
    <property type="evidence" value="ECO:0007669"/>
    <property type="project" value="UniProtKB-KW"/>
</dbReference>
<dbReference type="PANTHER" id="PTHR46173">
    <property type="entry name" value="CCA TRNA NUCLEOTIDYLTRANSFERASE 1, MITOCHONDRIAL"/>
    <property type="match status" value="1"/>
</dbReference>
<evidence type="ECO:0000256" key="1">
    <source>
        <dbReference type="ARBA" id="ARBA00001946"/>
    </source>
</evidence>
<dbReference type="SUPFAM" id="SSF81301">
    <property type="entry name" value="Nucleotidyltransferase"/>
    <property type="match status" value="1"/>
</dbReference>
<dbReference type="Proteomes" id="UP000736856">
    <property type="component" value="Unassembled WGS sequence"/>
</dbReference>
<evidence type="ECO:0000313" key="12">
    <source>
        <dbReference type="Proteomes" id="UP000736856"/>
    </source>
</evidence>